<evidence type="ECO:0000313" key="3">
    <source>
        <dbReference type="Proteomes" id="UP001187192"/>
    </source>
</evidence>
<keyword evidence="3" id="KW-1185">Reference proteome</keyword>
<reference evidence="2" key="1">
    <citation type="submission" date="2023-07" db="EMBL/GenBank/DDBJ databases">
        <title>draft genome sequence of fig (Ficus carica).</title>
        <authorList>
            <person name="Takahashi T."/>
            <person name="Nishimura K."/>
        </authorList>
    </citation>
    <scope>NUCLEOTIDE SEQUENCE</scope>
</reference>
<organism evidence="2 3">
    <name type="scientific">Ficus carica</name>
    <name type="common">Common fig</name>
    <dbReference type="NCBI Taxonomy" id="3494"/>
    <lineage>
        <taxon>Eukaryota</taxon>
        <taxon>Viridiplantae</taxon>
        <taxon>Streptophyta</taxon>
        <taxon>Embryophyta</taxon>
        <taxon>Tracheophyta</taxon>
        <taxon>Spermatophyta</taxon>
        <taxon>Magnoliopsida</taxon>
        <taxon>eudicotyledons</taxon>
        <taxon>Gunneridae</taxon>
        <taxon>Pentapetalae</taxon>
        <taxon>rosids</taxon>
        <taxon>fabids</taxon>
        <taxon>Rosales</taxon>
        <taxon>Moraceae</taxon>
        <taxon>Ficeae</taxon>
        <taxon>Ficus</taxon>
    </lineage>
</organism>
<dbReference type="EMBL" id="BTGU01001935">
    <property type="protein sequence ID" value="GMN31578.1"/>
    <property type="molecule type" value="Genomic_DNA"/>
</dbReference>
<proteinExistence type="predicted"/>
<gene>
    <name evidence="1" type="ORF">TIFTF001_041608</name>
    <name evidence="2" type="ORF">TIFTF001_041610</name>
</gene>
<dbReference type="AlphaFoldDB" id="A0AA87Z8I7"/>
<name>A0AA87Z8I7_FICCA</name>
<evidence type="ECO:0000313" key="1">
    <source>
        <dbReference type="EMBL" id="GMN31558.1"/>
    </source>
</evidence>
<dbReference type="EMBL" id="BTGU01001933">
    <property type="protein sequence ID" value="GMN31558.1"/>
    <property type="molecule type" value="Genomic_DNA"/>
</dbReference>
<accession>A0AA87Z8I7</accession>
<sequence length="203" mass="22739">MEIMISIGPAVMSQDQSWRDLNGGGDPTGGGVSQALDLIRQGSGLDRSSERAADHAAQACRGSRHGDNDDANLEGQYCGRWRAYCVSVFFIKQGVVNYFVTYISLSWIRKKFLLQMWKIYKIVDEQDREFSMEKPNNLPILRMNSTSISTKEVIMVKMTLLTLPTQQILSLPIALPQLNSVPIASKQSQGASRTSRILLPFRR</sequence>
<comment type="caution">
    <text evidence="2">The sequence shown here is derived from an EMBL/GenBank/DDBJ whole genome shotgun (WGS) entry which is preliminary data.</text>
</comment>
<dbReference type="Proteomes" id="UP001187192">
    <property type="component" value="Unassembled WGS sequence"/>
</dbReference>
<protein>
    <submittedName>
        <fullName evidence="2">Uncharacterized protein</fullName>
    </submittedName>
</protein>
<evidence type="ECO:0000313" key="2">
    <source>
        <dbReference type="EMBL" id="GMN31578.1"/>
    </source>
</evidence>